<protein>
    <submittedName>
        <fullName evidence="10">Amino acid ABC transporter permease</fullName>
    </submittedName>
</protein>
<accession>A0AA41FZW7</accession>
<dbReference type="NCBIfam" id="TIGR01726">
    <property type="entry name" value="HEQRo_perm_3TM"/>
    <property type="match status" value="1"/>
</dbReference>
<dbReference type="RefSeq" id="WP_162412851.1">
    <property type="nucleotide sequence ID" value="NZ_JAHQXE010000002.1"/>
</dbReference>
<keyword evidence="3" id="KW-1003">Cell membrane</keyword>
<evidence type="ECO:0000256" key="7">
    <source>
        <dbReference type="ARBA" id="ARBA00023136"/>
    </source>
</evidence>
<dbReference type="PROSITE" id="PS50928">
    <property type="entry name" value="ABC_TM1"/>
    <property type="match status" value="1"/>
</dbReference>
<feature type="transmembrane region" description="Helical" evidence="8">
    <location>
        <begin position="91"/>
        <end position="107"/>
    </location>
</feature>
<sequence>MGAETQESASAAGGRTVRARAADLTDQPLTALAVAVFWAWLVVRWTNDFLLDGSLAPRGTSFFPTAPIEFAASTLSGVAADLGVFGLPFRWLAGLVGFVAASVPYLPELATGVWVTVLLTVSGIAFGFVIAVPLSIARVYGGTITRSVALAYTELFRGTPLLAQLFVLYFATPLSIYIRELPAVGTGFVPAQAFWVAVVAFTLNSAAYQSEYIRSALNSVPEGQLTAARSIGLSKVEGIRHVVLPQGLRYAIPGWSNELVYLIKYSSLASFITVRELFEQADAIASETYRYTELFVLAGLLYLALVVSASLLMDAVERYVAIPGLGTSGR</sequence>
<dbReference type="PANTHER" id="PTHR30614">
    <property type="entry name" value="MEMBRANE COMPONENT OF AMINO ACID ABC TRANSPORTER"/>
    <property type="match status" value="1"/>
</dbReference>
<dbReference type="InterPro" id="IPR000515">
    <property type="entry name" value="MetI-like"/>
</dbReference>
<gene>
    <name evidence="10" type="ORF">KTS37_07590</name>
</gene>
<evidence type="ECO:0000256" key="8">
    <source>
        <dbReference type="RuleBase" id="RU363032"/>
    </source>
</evidence>
<evidence type="ECO:0000256" key="5">
    <source>
        <dbReference type="ARBA" id="ARBA00022970"/>
    </source>
</evidence>
<dbReference type="GO" id="GO:0006865">
    <property type="term" value="P:amino acid transport"/>
    <property type="evidence" value="ECO:0007669"/>
    <property type="project" value="UniProtKB-KW"/>
</dbReference>
<dbReference type="PANTHER" id="PTHR30614:SF0">
    <property type="entry name" value="L-CYSTINE TRANSPORT SYSTEM PERMEASE PROTEIN TCYL"/>
    <property type="match status" value="1"/>
</dbReference>
<evidence type="ECO:0000259" key="9">
    <source>
        <dbReference type="PROSITE" id="PS50928"/>
    </source>
</evidence>
<comment type="subcellular location">
    <subcellularLocation>
        <location evidence="1 8">Cell membrane</location>
        <topology evidence="1 8">Multi-pass membrane protein</topology>
    </subcellularLocation>
</comment>
<dbReference type="GO" id="GO:0022857">
    <property type="term" value="F:transmembrane transporter activity"/>
    <property type="evidence" value="ECO:0007669"/>
    <property type="project" value="InterPro"/>
</dbReference>
<keyword evidence="2 8" id="KW-0813">Transport</keyword>
<feature type="domain" description="ABC transmembrane type-1" evidence="9">
    <location>
        <begin position="113"/>
        <end position="313"/>
    </location>
</feature>
<evidence type="ECO:0000313" key="10">
    <source>
        <dbReference type="EMBL" id="MBV0901650.1"/>
    </source>
</evidence>
<dbReference type="InterPro" id="IPR035906">
    <property type="entry name" value="MetI-like_sf"/>
</dbReference>
<feature type="transmembrane region" description="Helical" evidence="8">
    <location>
        <begin position="161"/>
        <end position="178"/>
    </location>
</feature>
<evidence type="ECO:0000256" key="3">
    <source>
        <dbReference type="ARBA" id="ARBA00022475"/>
    </source>
</evidence>
<feature type="transmembrane region" description="Helical" evidence="8">
    <location>
        <begin position="113"/>
        <end position="140"/>
    </location>
</feature>
<comment type="caution">
    <text evidence="10">The sequence shown here is derived from an EMBL/GenBank/DDBJ whole genome shotgun (WGS) entry which is preliminary data.</text>
</comment>
<proteinExistence type="inferred from homology"/>
<dbReference type="CDD" id="cd06261">
    <property type="entry name" value="TM_PBP2"/>
    <property type="match status" value="1"/>
</dbReference>
<keyword evidence="5" id="KW-0029">Amino-acid transport</keyword>
<keyword evidence="6 8" id="KW-1133">Transmembrane helix</keyword>
<dbReference type="SUPFAM" id="SSF161098">
    <property type="entry name" value="MetI-like"/>
    <property type="match status" value="1"/>
</dbReference>
<dbReference type="InterPro" id="IPR010065">
    <property type="entry name" value="AA_ABC_transptr_permease_3TM"/>
</dbReference>
<dbReference type="Gene3D" id="1.10.3720.10">
    <property type="entry name" value="MetI-like"/>
    <property type="match status" value="1"/>
</dbReference>
<feature type="transmembrane region" description="Helical" evidence="8">
    <location>
        <begin position="184"/>
        <end position="204"/>
    </location>
</feature>
<dbReference type="EMBL" id="JAHQXE010000002">
    <property type="protein sequence ID" value="MBV0901650.1"/>
    <property type="molecule type" value="Genomic_DNA"/>
</dbReference>
<evidence type="ECO:0000256" key="2">
    <source>
        <dbReference type="ARBA" id="ARBA00022448"/>
    </source>
</evidence>
<dbReference type="Proteomes" id="UP001166304">
    <property type="component" value="Unassembled WGS sequence"/>
</dbReference>
<dbReference type="AlphaFoldDB" id="A0AA41FZW7"/>
<dbReference type="GO" id="GO:0043190">
    <property type="term" value="C:ATP-binding cassette (ABC) transporter complex"/>
    <property type="evidence" value="ECO:0007669"/>
    <property type="project" value="InterPro"/>
</dbReference>
<organism evidence="10 11">
    <name type="scientific">Haloarcula salina</name>
    <dbReference type="NCBI Taxonomy" id="1429914"/>
    <lineage>
        <taxon>Archaea</taxon>
        <taxon>Methanobacteriati</taxon>
        <taxon>Methanobacteriota</taxon>
        <taxon>Stenosarchaea group</taxon>
        <taxon>Halobacteria</taxon>
        <taxon>Halobacteriales</taxon>
        <taxon>Haloarculaceae</taxon>
        <taxon>Haloarcula</taxon>
    </lineage>
</organism>
<evidence type="ECO:0000256" key="6">
    <source>
        <dbReference type="ARBA" id="ARBA00022989"/>
    </source>
</evidence>
<name>A0AA41FZW7_9EURY</name>
<evidence type="ECO:0000256" key="1">
    <source>
        <dbReference type="ARBA" id="ARBA00004651"/>
    </source>
</evidence>
<dbReference type="InterPro" id="IPR043429">
    <property type="entry name" value="ArtM/GltK/GlnP/TcyL/YhdX-like"/>
</dbReference>
<keyword evidence="11" id="KW-1185">Reference proteome</keyword>
<reference evidence="10" key="1">
    <citation type="submission" date="2021-06" db="EMBL/GenBank/DDBJ databases">
        <title>New haloarchaea isolates fom saline soil.</title>
        <authorList>
            <person name="Duran-Viseras A."/>
            <person name="Sanchez-Porro C.S."/>
            <person name="Ventosa A."/>
        </authorList>
    </citation>
    <scope>NUCLEOTIDE SEQUENCE</scope>
    <source>
        <strain evidence="10">JCM 18369</strain>
    </source>
</reference>
<comment type="similarity">
    <text evidence="8">Belongs to the binding-protein-dependent transport system permease family.</text>
</comment>
<keyword evidence="7 8" id="KW-0472">Membrane</keyword>
<dbReference type="Pfam" id="PF00528">
    <property type="entry name" value="BPD_transp_1"/>
    <property type="match status" value="1"/>
</dbReference>
<evidence type="ECO:0000313" key="11">
    <source>
        <dbReference type="Proteomes" id="UP001166304"/>
    </source>
</evidence>
<feature type="transmembrane region" description="Helical" evidence="8">
    <location>
        <begin position="294"/>
        <end position="313"/>
    </location>
</feature>
<keyword evidence="4 8" id="KW-0812">Transmembrane</keyword>
<evidence type="ECO:0000256" key="4">
    <source>
        <dbReference type="ARBA" id="ARBA00022692"/>
    </source>
</evidence>